<gene>
    <name evidence="10" type="ORF">NKI36_09180</name>
</gene>
<feature type="transmembrane region" description="Helical" evidence="9">
    <location>
        <begin position="278"/>
        <end position="305"/>
    </location>
</feature>
<feature type="transmembrane region" description="Helical" evidence="9">
    <location>
        <begin position="147"/>
        <end position="165"/>
    </location>
</feature>
<feature type="transmembrane region" description="Helical" evidence="9">
    <location>
        <begin position="239"/>
        <end position="257"/>
    </location>
</feature>
<dbReference type="EMBL" id="JAMYQB010000005">
    <property type="protein sequence ID" value="MER9404223.1"/>
    <property type="molecule type" value="Genomic_DNA"/>
</dbReference>
<evidence type="ECO:0000313" key="11">
    <source>
        <dbReference type="Proteomes" id="UP001433071"/>
    </source>
</evidence>
<proteinExistence type="predicted"/>
<accession>A0ABV1YWY3</accession>
<keyword evidence="2" id="KW-0813">Transport</keyword>
<dbReference type="InterPro" id="IPR001851">
    <property type="entry name" value="ABC_transp_permease"/>
</dbReference>
<keyword evidence="11" id="KW-1185">Reference proteome</keyword>
<keyword evidence="3" id="KW-1003">Cell membrane</keyword>
<comment type="caution">
    <text evidence="10">The sequence shown here is derived from an EMBL/GenBank/DDBJ whole genome shotgun (WGS) entry which is preliminary data.</text>
</comment>
<feature type="transmembrane region" description="Helical" evidence="9">
    <location>
        <begin position="29"/>
        <end position="52"/>
    </location>
</feature>
<name>A0ABV1YWY3_9HYPH</name>
<evidence type="ECO:0000256" key="1">
    <source>
        <dbReference type="ARBA" id="ARBA00004651"/>
    </source>
</evidence>
<feature type="region of interest" description="Disordered" evidence="8">
    <location>
        <begin position="1"/>
        <end position="24"/>
    </location>
</feature>
<feature type="transmembrane region" description="Helical" evidence="9">
    <location>
        <begin position="186"/>
        <end position="207"/>
    </location>
</feature>
<sequence>MAVSNDASESKAGELKSAPGAQGATGTKLSALFAGTMGPLIGLALLCLALTLTTDTFLTVRNILNVLDQITVLGIMAIGMTLVILIGGIDLSVGSVLALAAMVMGFVAHPDYLNLGLAAGVIAGLVVAGLCGLVSGLLVTVTRLPPFIATLAMMSVARGLANMITDGSQIVGFPDWFTNLSIIRHFGFLSVTVGLMMVLAIIFAIFLNYRATGRSLYAIGGSAEVARLSGIPVKSLTNWVYAICGVLAGLAGIVLAARLDSVQPSSGLGYELDTIAAVVIGGASLSGGVGSIGGTAVGVLIIGVLRNGLNLLGVSPFIQQVVIGVVIALAVATDTWRRRAQ</sequence>
<keyword evidence="4" id="KW-0997">Cell inner membrane</keyword>
<organism evidence="10 11">
    <name type="scientific">Mesorhizobium caraganae</name>
    <dbReference type="NCBI Taxonomy" id="483206"/>
    <lineage>
        <taxon>Bacteria</taxon>
        <taxon>Pseudomonadati</taxon>
        <taxon>Pseudomonadota</taxon>
        <taxon>Alphaproteobacteria</taxon>
        <taxon>Hyphomicrobiales</taxon>
        <taxon>Phyllobacteriaceae</taxon>
        <taxon>Mesorhizobium</taxon>
    </lineage>
</organism>
<evidence type="ECO:0000256" key="2">
    <source>
        <dbReference type="ARBA" id="ARBA00022448"/>
    </source>
</evidence>
<evidence type="ECO:0000256" key="9">
    <source>
        <dbReference type="SAM" id="Phobius"/>
    </source>
</evidence>
<reference evidence="10 11" key="1">
    <citation type="journal article" date="2024" name="Proc. Natl. Acad. Sci. U.S.A.">
        <title>The evolutionary genomics of adaptation to stress in wild rhizobium bacteria.</title>
        <authorList>
            <person name="Kehlet-Delgado H."/>
            <person name="Montoya A.P."/>
            <person name="Jensen K.T."/>
            <person name="Wendlandt C.E."/>
            <person name="Dexheimer C."/>
            <person name="Roberts M."/>
            <person name="Torres Martinez L."/>
            <person name="Friesen M.L."/>
            <person name="Griffitts J.S."/>
            <person name="Porter S.S."/>
        </authorList>
    </citation>
    <scope>NUCLEOTIDE SEQUENCE [LARGE SCALE GENOMIC DNA]</scope>
    <source>
        <strain evidence="10 11">M0641</strain>
    </source>
</reference>
<dbReference type="CDD" id="cd06579">
    <property type="entry name" value="TM_PBP1_transp_AraH_like"/>
    <property type="match status" value="1"/>
</dbReference>
<evidence type="ECO:0000256" key="6">
    <source>
        <dbReference type="ARBA" id="ARBA00022989"/>
    </source>
</evidence>
<evidence type="ECO:0000256" key="3">
    <source>
        <dbReference type="ARBA" id="ARBA00022475"/>
    </source>
</evidence>
<keyword evidence="6 9" id="KW-1133">Transmembrane helix</keyword>
<dbReference type="PANTHER" id="PTHR32196:SF21">
    <property type="entry name" value="ABC TRANSPORTER PERMEASE PROTEIN YPHD-RELATED"/>
    <property type="match status" value="1"/>
</dbReference>
<dbReference type="Pfam" id="PF02653">
    <property type="entry name" value="BPD_transp_2"/>
    <property type="match status" value="1"/>
</dbReference>
<dbReference type="PANTHER" id="PTHR32196">
    <property type="entry name" value="ABC TRANSPORTER PERMEASE PROTEIN YPHD-RELATED-RELATED"/>
    <property type="match status" value="1"/>
</dbReference>
<feature type="transmembrane region" description="Helical" evidence="9">
    <location>
        <begin position="317"/>
        <end position="336"/>
    </location>
</feature>
<evidence type="ECO:0000256" key="5">
    <source>
        <dbReference type="ARBA" id="ARBA00022692"/>
    </source>
</evidence>
<dbReference type="Proteomes" id="UP001433071">
    <property type="component" value="Unassembled WGS sequence"/>
</dbReference>
<comment type="subcellular location">
    <subcellularLocation>
        <location evidence="1">Cell membrane</location>
        <topology evidence="1">Multi-pass membrane protein</topology>
    </subcellularLocation>
</comment>
<protein>
    <submittedName>
        <fullName evidence="10">ABC transporter permease</fullName>
    </submittedName>
</protein>
<keyword evidence="7 9" id="KW-0472">Membrane</keyword>
<keyword evidence="5 9" id="KW-0812">Transmembrane</keyword>
<feature type="transmembrane region" description="Helical" evidence="9">
    <location>
        <begin position="115"/>
        <end position="141"/>
    </location>
</feature>
<evidence type="ECO:0000256" key="4">
    <source>
        <dbReference type="ARBA" id="ARBA00022519"/>
    </source>
</evidence>
<evidence type="ECO:0000313" key="10">
    <source>
        <dbReference type="EMBL" id="MER9404223.1"/>
    </source>
</evidence>
<evidence type="ECO:0000256" key="7">
    <source>
        <dbReference type="ARBA" id="ARBA00023136"/>
    </source>
</evidence>
<feature type="transmembrane region" description="Helical" evidence="9">
    <location>
        <begin position="64"/>
        <end position="85"/>
    </location>
</feature>
<evidence type="ECO:0000256" key="8">
    <source>
        <dbReference type="SAM" id="MobiDB-lite"/>
    </source>
</evidence>